<evidence type="ECO:0000256" key="10">
    <source>
        <dbReference type="ARBA" id="ARBA00022617"/>
    </source>
</evidence>
<evidence type="ECO:0000256" key="1">
    <source>
        <dbReference type="ARBA" id="ARBA00001971"/>
    </source>
</evidence>
<evidence type="ECO:0000256" key="17">
    <source>
        <dbReference type="PIRNR" id="PIRNR000169"/>
    </source>
</evidence>
<feature type="transmembrane region" description="Helical" evidence="18">
    <location>
        <begin position="98"/>
        <end position="120"/>
    </location>
</feature>
<evidence type="ECO:0000256" key="11">
    <source>
        <dbReference type="ARBA" id="ARBA00022692"/>
    </source>
</evidence>
<keyword evidence="13 17" id="KW-0249">Electron transport</keyword>
<keyword evidence="6 17" id="KW-0813">Transport</keyword>
<keyword evidence="14 18" id="KW-1133">Transmembrane helix</keyword>
<keyword evidence="11 18" id="KW-0812">Transmembrane</keyword>
<name>A0ABT0PIB1_9GAMM</name>
<dbReference type="CDD" id="cd03494">
    <property type="entry name" value="SQR_TypeC_SdhD"/>
    <property type="match status" value="1"/>
</dbReference>
<comment type="subcellular location">
    <subcellularLocation>
        <location evidence="3 17">Cell inner membrane</location>
        <topology evidence="3 17">Multi-pass membrane protein</topology>
    </subcellularLocation>
</comment>
<dbReference type="EMBL" id="JAMFLX010000020">
    <property type="protein sequence ID" value="MCL6271127.1"/>
    <property type="molecule type" value="Genomic_DNA"/>
</dbReference>
<proteinExistence type="predicted"/>
<evidence type="ECO:0000256" key="8">
    <source>
        <dbReference type="ARBA" id="ARBA00022519"/>
    </source>
</evidence>
<comment type="caution">
    <text evidence="19">The sequence shown here is derived from an EMBL/GenBank/DDBJ whole genome shotgun (WGS) entry which is preliminary data.</text>
</comment>
<evidence type="ECO:0000313" key="20">
    <source>
        <dbReference type="Proteomes" id="UP001203338"/>
    </source>
</evidence>
<evidence type="ECO:0000256" key="3">
    <source>
        <dbReference type="ARBA" id="ARBA00004429"/>
    </source>
</evidence>
<reference evidence="19 20" key="1">
    <citation type="submission" date="2022-05" db="EMBL/GenBank/DDBJ databases">
        <authorList>
            <person name="Park J.-S."/>
        </authorList>
    </citation>
    <scope>NUCLEOTIDE SEQUENCE [LARGE SCALE GENOMIC DNA]</scope>
    <source>
        <strain evidence="19 20">2012CJ34-2</strain>
    </source>
</reference>
<evidence type="ECO:0000256" key="18">
    <source>
        <dbReference type="SAM" id="Phobius"/>
    </source>
</evidence>
<dbReference type="SUPFAM" id="SSF81343">
    <property type="entry name" value="Fumarate reductase respiratory complex transmembrane subunits"/>
    <property type="match status" value="1"/>
</dbReference>
<dbReference type="PIRSF" id="PIRSF000169">
    <property type="entry name" value="SDH_D"/>
    <property type="match status" value="1"/>
</dbReference>
<evidence type="ECO:0000256" key="13">
    <source>
        <dbReference type="ARBA" id="ARBA00022982"/>
    </source>
</evidence>
<evidence type="ECO:0000256" key="4">
    <source>
        <dbReference type="ARBA" id="ARBA00005163"/>
    </source>
</evidence>
<dbReference type="RefSeq" id="WP_249700495.1">
    <property type="nucleotide sequence ID" value="NZ_JAMFLX010000020.1"/>
</dbReference>
<evidence type="ECO:0000256" key="15">
    <source>
        <dbReference type="ARBA" id="ARBA00023004"/>
    </source>
</evidence>
<organism evidence="19 20">
    <name type="scientific">Parendozoicomonas callyspongiae</name>
    <dbReference type="NCBI Taxonomy" id="2942213"/>
    <lineage>
        <taxon>Bacteria</taxon>
        <taxon>Pseudomonadati</taxon>
        <taxon>Pseudomonadota</taxon>
        <taxon>Gammaproteobacteria</taxon>
        <taxon>Oceanospirillales</taxon>
        <taxon>Endozoicomonadaceae</taxon>
        <taxon>Parendozoicomonas</taxon>
    </lineage>
</organism>
<feature type="transmembrane region" description="Helical" evidence="18">
    <location>
        <begin position="59"/>
        <end position="77"/>
    </location>
</feature>
<sequence>MVTNITSLTRSGLRDWMVQRLSAIILAVYTVFMLAWLVLQPDVGYQAWRELFDQTWMRVFSLLTLFSLGAHAWVGMWTISGDYLNERALGSKALAIRFLFQLVCAIVMFSYMVWGVQILWGL</sequence>
<dbReference type="InterPro" id="IPR034804">
    <property type="entry name" value="SQR/QFR_C/D"/>
</dbReference>
<keyword evidence="20" id="KW-1185">Reference proteome</keyword>
<comment type="cofactor">
    <cofactor evidence="1">
        <name>heme</name>
        <dbReference type="ChEBI" id="CHEBI:30413"/>
    </cofactor>
</comment>
<dbReference type="Gene3D" id="1.20.1300.10">
    <property type="entry name" value="Fumarate reductase/succinate dehydrogenase, transmembrane subunit"/>
    <property type="match status" value="1"/>
</dbReference>
<evidence type="ECO:0000256" key="16">
    <source>
        <dbReference type="ARBA" id="ARBA00023136"/>
    </source>
</evidence>
<keyword evidence="8 17" id="KW-0997">Cell inner membrane</keyword>
<evidence type="ECO:0000256" key="9">
    <source>
        <dbReference type="ARBA" id="ARBA00022532"/>
    </source>
</evidence>
<evidence type="ECO:0000313" key="19">
    <source>
        <dbReference type="EMBL" id="MCL6271127.1"/>
    </source>
</evidence>
<comment type="pathway">
    <text evidence="4 17">Carbohydrate metabolism; tricarboxylic acid cycle.</text>
</comment>
<keyword evidence="9 17" id="KW-0816">Tricarboxylic acid cycle</keyword>
<dbReference type="Pfam" id="PF01127">
    <property type="entry name" value="Sdh_cyt"/>
    <property type="match status" value="1"/>
</dbReference>
<dbReference type="Proteomes" id="UP001203338">
    <property type="component" value="Unassembled WGS sequence"/>
</dbReference>
<dbReference type="PANTHER" id="PTHR38689">
    <property type="entry name" value="SUCCINATE DEHYDROGENASE HYDROPHOBIC MEMBRANE ANCHOR SUBUNIT"/>
    <property type="match status" value="1"/>
</dbReference>
<keyword evidence="10" id="KW-0349">Heme</keyword>
<dbReference type="InterPro" id="IPR000701">
    <property type="entry name" value="SuccDH_FuR_B_TM-su"/>
</dbReference>
<comment type="function">
    <text evidence="2 17">Membrane-anchoring subunit of succinate dehydrogenase (SDH).</text>
</comment>
<evidence type="ECO:0000256" key="6">
    <source>
        <dbReference type="ARBA" id="ARBA00022448"/>
    </source>
</evidence>
<evidence type="ECO:0000256" key="2">
    <source>
        <dbReference type="ARBA" id="ARBA00004050"/>
    </source>
</evidence>
<evidence type="ECO:0000256" key="14">
    <source>
        <dbReference type="ARBA" id="ARBA00022989"/>
    </source>
</evidence>
<keyword evidence="15" id="KW-0408">Iron</keyword>
<gene>
    <name evidence="19" type="primary">sdhD</name>
    <name evidence="19" type="ORF">M3P05_14470</name>
</gene>
<keyword evidence="16 17" id="KW-0472">Membrane</keyword>
<keyword evidence="12" id="KW-0479">Metal-binding</keyword>
<accession>A0ABT0PIB1</accession>
<evidence type="ECO:0000256" key="5">
    <source>
        <dbReference type="ARBA" id="ARBA00019425"/>
    </source>
</evidence>
<keyword evidence="7 17" id="KW-1003">Cell membrane</keyword>
<feature type="transmembrane region" description="Helical" evidence="18">
    <location>
        <begin position="21"/>
        <end position="39"/>
    </location>
</feature>
<evidence type="ECO:0000256" key="7">
    <source>
        <dbReference type="ARBA" id="ARBA00022475"/>
    </source>
</evidence>
<dbReference type="NCBIfam" id="TIGR02968">
    <property type="entry name" value="succ_dehyd_anc"/>
    <property type="match status" value="1"/>
</dbReference>
<protein>
    <recommendedName>
        <fullName evidence="5 17">Succinate dehydrogenase hydrophobic membrane anchor subunit</fullName>
    </recommendedName>
</protein>
<evidence type="ECO:0000256" key="12">
    <source>
        <dbReference type="ARBA" id="ARBA00022723"/>
    </source>
</evidence>
<dbReference type="PANTHER" id="PTHR38689:SF1">
    <property type="entry name" value="SUCCINATE DEHYDROGENASE HYDROPHOBIC MEMBRANE ANCHOR SUBUNIT"/>
    <property type="match status" value="1"/>
</dbReference>
<dbReference type="InterPro" id="IPR014312">
    <property type="entry name" value="Succ_DH_anchor"/>
</dbReference>